<feature type="transmembrane region" description="Helical" evidence="1">
    <location>
        <begin position="21"/>
        <end position="42"/>
    </location>
</feature>
<dbReference type="AlphaFoldDB" id="A0A368ZHC0"/>
<keyword evidence="1" id="KW-0812">Transmembrane</keyword>
<evidence type="ECO:0000313" key="4">
    <source>
        <dbReference type="Proteomes" id="UP000253436"/>
    </source>
</evidence>
<accession>A0A368ZHC0</accession>
<protein>
    <submittedName>
        <fullName evidence="3">2TM domain-containing protein</fullName>
    </submittedName>
</protein>
<proteinExistence type="predicted"/>
<keyword evidence="1" id="KW-1133">Transmembrane helix</keyword>
<name>A0A368ZHC0_9FLAO</name>
<evidence type="ECO:0000313" key="3">
    <source>
        <dbReference type="EMBL" id="RCW92259.1"/>
    </source>
</evidence>
<dbReference type="InterPro" id="IPR025698">
    <property type="entry name" value="2TM_dom"/>
</dbReference>
<dbReference type="EMBL" id="QPJO01000002">
    <property type="protein sequence ID" value="RCW92259.1"/>
    <property type="molecule type" value="Genomic_DNA"/>
</dbReference>
<keyword evidence="4" id="KW-1185">Reference proteome</keyword>
<evidence type="ECO:0000256" key="1">
    <source>
        <dbReference type="SAM" id="Phobius"/>
    </source>
</evidence>
<gene>
    <name evidence="3" type="ORF">DFQ08_102282</name>
</gene>
<dbReference type="Pfam" id="PF13239">
    <property type="entry name" value="2TM"/>
    <property type="match status" value="1"/>
</dbReference>
<dbReference type="Proteomes" id="UP000253436">
    <property type="component" value="Unassembled WGS sequence"/>
</dbReference>
<keyword evidence="1" id="KW-0472">Membrane</keyword>
<feature type="transmembrane region" description="Helical" evidence="1">
    <location>
        <begin position="54"/>
        <end position="74"/>
    </location>
</feature>
<dbReference type="RefSeq" id="WP_114308935.1">
    <property type="nucleotide sequence ID" value="NZ_QPJO01000002.1"/>
</dbReference>
<reference evidence="3 4" key="1">
    <citation type="submission" date="2018-07" db="EMBL/GenBank/DDBJ databases">
        <title>Genomic Encyclopedia of Type Strains, Phase III (KMG-III): the genomes of soil and plant-associated and newly described type strains.</title>
        <authorList>
            <person name="Whitman W."/>
        </authorList>
    </citation>
    <scope>NUCLEOTIDE SEQUENCE [LARGE SCALE GENOMIC DNA]</scope>
    <source>
        <strain evidence="3 4">CECT 7958</strain>
    </source>
</reference>
<evidence type="ECO:0000259" key="2">
    <source>
        <dbReference type="Pfam" id="PF13239"/>
    </source>
</evidence>
<feature type="domain" description="2TM" evidence="2">
    <location>
        <begin position="10"/>
        <end position="94"/>
    </location>
</feature>
<comment type="caution">
    <text evidence="3">The sequence shown here is derived from an EMBL/GenBank/DDBJ whole genome shotgun (WGS) entry which is preliminary data.</text>
</comment>
<sequence length="104" mass="12466">MSTQDQDKLEKAKAQLRKVKIFYIHLIGYCIVIGLLLYNLYIVAGPYKNNIISLNLSVMVAWTVFIIVHGLTVFKKRSIFKKNWEDRKREQYLEQEKEEHTFWE</sequence>
<organism evidence="3 4">
    <name type="scientific">Winogradskyella arenosi</name>
    <dbReference type="NCBI Taxonomy" id="533325"/>
    <lineage>
        <taxon>Bacteria</taxon>
        <taxon>Pseudomonadati</taxon>
        <taxon>Bacteroidota</taxon>
        <taxon>Flavobacteriia</taxon>
        <taxon>Flavobacteriales</taxon>
        <taxon>Flavobacteriaceae</taxon>
        <taxon>Winogradskyella</taxon>
    </lineage>
</organism>
<dbReference type="OrthoDB" id="8965954at2"/>